<dbReference type="InterPro" id="IPR019236">
    <property type="entry name" value="APP1_cat"/>
</dbReference>
<proteinExistence type="predicted"/>
<organism evidence="2 3">
    <name type="scientific">Demequina muriae</name>
    <dbReference type="NCBI Taxonomy" id="3051664"/>
    <lineage>
        <taxon>Bacteria</taxon>
        <taxon>Bacillati</taxon>
        <taxon>Actinomycetota</taxon>
        <taxon>Actinomycetes</taxon>
        <taxon>Micrococcales</taxon>
        <taxon>Demequinaceae</taxon>
        <taxon>Demequina</taxon>
    </lineage>
</organism>
<keyword evidence="3" id="KW-1185">Reference proteome</keyword>
<dbReference type="Proteomes" id="UP001172708">
    <property type="component" value="Unassembled WGS sequence"/>
</dbReference>
<accession>A0ABT8GKH5</accession>
<dbReference type="EMBL" id="JAUHQA010000001">
    <property type="protein sequence ID" value="MDN4481791.1"/>
    <property type="molecule type" value="Genomic_DNA"/>
</dbReference>
<comment type="caution">
    <text evidence="2">The sequence shown here is derived from an EMBL/GenBank/DDBJ whole genome shotgun (WGS) entry which is preliminary data.</text>
</comment>
<name>A0ABT8GKH5_9MICO</name>
<feature type="domain" description="Phosphatidate phosphatase APP1 catalytic" evidence="1">
    <location>
        <begin position="152"/>
        <end position="302"/>
    </location>
</feature>
<gene>
    <name evidence="2" type="ORF">QQX02_12745</name>
</gene>
<sequence length="345" mass="37543">MSSDRTFTARLNARAISVAYRTETGVRDWFSRRARRNGWTPAVLPYSGYSSRGTARVLARVVLAPPSFDLNARQGMRGWRHLLSLECPHTEVEITLGDTTVVATSDESGIVDQLIAMESPLGPGTTRAQLVLPGRDTVPASVHAISSDPVRGVVCDIDDTAWVTGLAHPFRAAWRTLRGTSGTRQSVPGMPELLRTALGADPDPGLIYLSNGPWNFVGAVTHFLELQEFPAGALLMTDWGVTPTRWFRDGKHHKASSIERLMEDLPHVTWVLVGDDGEHDPEIYLAAAREHPGRVAAIVLRRAGLKRVGEDEESVEGVPVIRGDDGDELLPRLRTVLPDGGATTG</sequence>
<evidence type="ECO:0000259" key="1">
    <source>
        <dbReference type="Pfam" id="PF09949"/>
    </source>
</evidence>
<dbReference type="PANTHER" id="PTHR28208:SF3">
    <property type="entry name" value="PHOSPHATIDATE PHOSPHATASE APP1"/>
    <property type="match status" value="1"/>
</dbReference>
<evidence type="ECO:0000313" key="3">
    <source>
        <dbReference type="Proteomes" id="UP001172708"/>
    </source>
</evidence>
<evidence type="ECO:0000313" key="2">
    <source>
        <dbReference type="EMBL" id="MDN4481791.1"/>
    </source>
</evidence>
<dbReference type="Pfam" id="PF09949">
    <property type="entry name" value="APP1_cat"/>
    <property type="match status" value="1"/>
</dbReference>
<protein>
    <submittedName>
        <fullName evidence="2">DUF2183 domain-containing protein</fullName>
    </submittedName>
</protein>
<dbReference type="PANTHER" id="PTHR28208">
    <property type="entry name" value="PHOSPHATIDATE PHOSPHATASE APP1"/>
    <property type="match status" value="1"/>
</dbReference>
<dbReference type="RefSeq" id="WP_301143534.1">
    <property type="nucleotide sequence ID" value="NZ_JAUHQA010000001.1"/>
</dbReference>
<dbReference type="InterPro" id="IPR052935">
    <property type="entry name" value="Mg2+_PAP"/>
</dbReference>
<reference evidence="2" key="1">
    <citation type="submission" date="2023-06" db="EMBL/GenBank/DDBJ databases">
        <title>Egi l300058.</title>
        <authorList>
            <person name="Gao L."/>
            <person name="Fang B.-Z."/>
            <person name="Li W.-J."/>
        </authorList>
    </citation>
    <scope>NUCLEOTIDE SEQUENCE</scope>
    <source>
        <strain evidence="2">EGI L300058</strain>
    </source>
</reference>